<keyword evidence="2" id="KW-1185">Reference proteome</keyword>
<evidence type="ECO:0000313" key="2">
    <source>
        <dbReference type="Proteomes" id="UP000261600"/>
    </source>
</evidence>
<accession>A0A3Q3J9T7</accession>
<reference evidence="1" key="2">
    <citation type="submission" date="2025-09" db="UniProtKB">
        <authorList>
            <consortium name="Ensembl"/>
        </authorList>
    </citation>
    <scope>IDENTIFICATION</scope>
</reference>
<reference evidence="1" key="1">
    <citation type="submission" date="2025-08" db="UniProtKB">
        <authorList>
            <consortium name="Ensembl"/>
        </authorList>
    </citation>
    <scope>IDENTIFICATION</scope>
</reference>
<dbReference type="Proteomes" id="UP000261600">
    <property type="component" value="Unplaced"/>
</dbReference>
<sequence>MFSGMGTNYTLTFSAEELLTCLLPDYPVSRDSSPHHTLPLSSEVETFFTLPACLHLQFPTSCLLHLQCHATCLLQPQHPVACLLHLQCHATCLLQPQHPAACLFHLQCHATCLLQPQHPAACLFHPEPALPQSHPVPAWPLFSFFHPPKNVGPTNKTRFSPELKTIIINLCTHSNKSSIYCELSLSHTRSLSRTFTSSPQLCYCTIEACCLSLSLSLSLSTVPESATLSDLTTITDAYTLILMWDHPGLV</sequence>
<proteinExistence type="predicted"/>
<organism evidence="1 2">
    <name type="scientific">Monopterus albus</name>
    <name type="common">Swamp eel</name>
    <dbReference type="NCBI Taxonomy" id="43700"/>
    <lineage>
        <taxon>Eukaryota</taxon>
        <taxon>Metazoa</taxon>
        <taxon>Chordata</taxon>
        <taxon>Craniata</taxon>
        <taxon>Vertebrata</taxon>
        <taxon>Euteleostomi</taxon>
        <taxon>Actinopterygii</taxon>
        <taxon>Neopterygii</taxon>
        <taxon>Teleostei</taxon>
        <taxon>Neoteleostei</taxon>
        <taxon>Acanthomorphata</taxon>
        <taxon>Anabantaria</taxon>
        <taxon>Synbranchiformes</taxon>
        <taxon>Synbranchidae</taxon>
        <taxon>Monopterus</taxon>
    </lineage>
</organism>
<dbReference type="AlphaFoldDB" id="A0A3Q3J9T7"/>
<name>A0A3Q3J9T7_MONAL</name>
<dbReference type="Ensembl" id="ENSMALT00000015843.1">
    <property type="protein sequence ID" value="ENSMALP00000015529.1"/>
    <property type="gene ID" value="ENSMALG00000010912.1"/>
</dbReference>
<protein>
    <submittedName>
        <fullName evidence="1">Uncharacterized protein</fullName>
    </submittedName>
</protein>
<evidence type="ECO:0000313" key="1">
    <source>
        <dbReference type="Ensembl" id="ENSMALP00000015529.1"/>
    </source>
</evidence>